<feature type="domain" description="HTH cro/C1-type" evidence="1">
    <location>
        <begin position="18"/>
        <end position="73"/>
    </location>
</feature>
<organism evidence="2 3">
    <name type="scientific">Streptomyces umbrinus</name>
    <dbReference type="NCBI Taxonomy" id="67370"/>
    <lineage>
        <taxon>Bacteria</taxon>
        <taxon>Bacillati</taxon>
        <taxon>Actinomycetota</taxon>
        <taxon>Actinomycetes</taxon>
        <taxon>Kitasatosporales</taxon>
        <taxon>Streptomycetaceae</taxon>
        <taxon>Streptomyces</taxon>
        <taxon>Streptomyces phaeochromogenes group</taxon>
    </lineage>
</organism>
<sequence length="297" mass="33312">MALRTLITERQRRLGAELRKLRMQAGLSVAEGGQLIDMGAPHLSHIEAGRTAIPAPRLRELAQAYDCNDEPYINELVRMAESKGKGWWSEYRKIRPQSSLDLAELEAAATSIRSHETLLVPGLLQTESYMRALFSTGLPEASRDERETAVRYRLARQTVLDEPHITSFHAVLHEAALHVVVGDSRVMREQLSHLVRIATRPNVTIQVLPFDAGPGSWRSAPFLQLAPDVASLGSVILEHPAARLVLDDEASLNQYRATFEELRHSALPPIVPSEFPAVHEHRDSWGLMQHLLYTHQE</sequence>
<dbReference type="PROSITE" id="PS50943">
    <property type="entry name" value="HTH_CROC1"/>
    <property type="match status" value="1"/>
</dbReference>
<evidence type="ECO:0000259" key="1">
    <source>
        <dbReference type="PROSITE" id="PS50943"/>
    </source>
</evidence>
<dbReference type="InterPro" id="IPR001387">
    <property type="entry name" value="Cro/C1-type_HTH"/>
</dbReference>
<reference evidence="2 3" key="1">
    <citation type="submission" date="2023-07" db="EMBL/GenBank/DDBJ databases">
        <title>Comparative genomics of wheat-associated soil bacteria to identify genetic determinants of phenazine resistance.</title>
        <authorList>
            <person name="Mouncey N."/>
        </authorList>
    </citation>
    <scope>NUCLEOTIDE SEQUENCE [LARGE SCALE GENOMIC DNA]</scope>
    <source>
        <strain evidence="2 3">V2I4</strain>
    </source>
</reference>
<dbReference type="SMART" id="SM00530">
    <property type="entry name" value="HTH_XRE"/>
    <property type="match status" value="1"/>
</dbReference>
<protein>
    <submittedName>
        <fullName evidence="2">Transcriptional regulator with XRE-family HTH domain</fullName>
    </submittedName>
</protein>
<gene>
    <name evidence="2" type="ORF">QF035_005957</name>
</gene>
<dbReference type="Proteomes" id="UP001230328">
    <property type="component" value="Unassembled WGS sequence"/>
</dbReference>
<proteinExistence type="predicted"/>
<dbReference type="CDD" id="cd00093">
    <property type="entry name" value="HTH_XRE"/>
    <property type="match status" value="1"/>
</dbReference>
<dbReference type="EMBL" id="JAUSZI010000002">
    <property type="protein sequence ID" value="MDQ1028375.1"/>
    <property type="molecule type" value="Genomic_DNA"/>
</dbReference>
<comment type="caution">
    <text evidence="2">The sequence shown here is derived from an EMBL/GenBank/DDBJ whole genome shotgun (WGS) entry which is preliminary data.</text>
</comment>
<accession>A0ABU0SXU5</accession>
<dbReference type="RefSeq" id="WP_307523558.1">
    <property type="nucleotide sequence ID" value="NZ_JAUSZI010000002.1"/>
</dbReference>
<dbReference type="SUPFAM" id="SSF47413">
    <property type="entry name" value="lambda repressor-like DNA-binding domains"/>
    <property type="match status" value="1"/>
</dbReference>
<dbReference type="Pfam" id="PF13560">
    <property type="entry name" value="HTH_31"/>
    <property type="match status" value="1"/>
</dbReference>
<dbReference type="Gene3D" id="1.10.260.40">
    <property type="entry name" value="lambda repressor-like DNA-binding domains"/>
    <property type="match status" value="1"/>
</dbReference>
<dbReference type="Pfam" id="PF19054">
    <property type="entry name" value="DUF5753"/>
    <property type="match status" value="1"/>
</dbReference>
<evidence type="ECO:0000313" key="3">
    <source>
        <dbReference type="Proteomes" id="UP001230328"/>
    </source>
</evidence>
<evidence type="ECO:0000313" key="2">
    <source>
        <dbReference type="EMBL" id="MDQ1028375.1"/>
    </source>
</evidence>
<name>A0ABU0SXU5_9ACTN</name>
<keyword evidence="3" id="KW-1185">Reference proteome</keyword>
<dbReference type="InterPro" id="IPR043917">
    <property type="entry name" value="DUF5753"/>
</dbReference>
<dbReference type="InterPro" id="IPR010982">
    <property type="entry name" value="Lambda_DNA-bd_dom_sf"/>
</dbReference>